<evidence type="ECO:0000313" key="2">
    <source>
        <dbReference type="Proteomes" id="UP001353858"/>
    </source>
</evidence>
<reference evidence="2" key="1">
    <citation type="submission" date="2023-01" db="EMBL/GenBank/DDBJ databases">
        <title>Key to firefly adult light organ development and bioluminescence: homeobox transcription factors regulate luciferase expression and transportation to peroxisome.</title>
        <authorList>
            <person name="Fu X."/>
        </authorList>
    </citation>
    <scope>NUCLEOTIDE SEQUENCE [LARGE SCALE GENOMIC DNA]</scope>
</reference>
<name>A0AAN7PJH3_9COLE</name>
<dbReference type="AlphaFoldDB" id="A0AAN7PJH3"/>
<evidence type="ECO:0008006" key="3">
    <source>
        <dbReference type="Google" id="ProtNLM"/>
    </source>
</evidence>
<gene>
    <name evidence="1" type="ORF">RN001_005190</name>
</gene>
<proteinExistence type="predicted"/>
<dbReference type="EMBL" id="JARPUR010000002">
    <property type="protein sequence ID" value="KAK4881871.1"/>
    <property type="molecule type" value="Genomic_DNA"/>
</dbReference>
<protein>
    <recommendedName>
        <fullName evidence="3">CCHC-type domain-containing protein</fullName>
    </recommendedName>
</protein>
<sequence>MAIILDGMKALKQLKDDVHKQNEKIDNVNQQLIVNQDKIKKQKSVDTKNDIKKCIDPTDMNITGIRPVSNGGILIECKNKDDVCKLKEKAETKMGESYKIQLPKKKLPRIKIVGLSENLPPEIIEEKIKMQNSHINSEKSSLKIVHTKEGRNRKSYITYAEVNAYTYRAIMKEEKINVGWDRCIVYDAIEIRRCYRCNGFNHKASECKAQKACPKCAGSHGLQECTVDGEENHKCSNCIQMAEKLKMKLDINHPTTAPQFTRSQLIFTTNLKSKIFQVNLKSYTNLKILYANKHFLTAKTRHILSNSLVLSHFNFADTVYEPCMYDADMKRVQQQRLNQIKDEDSIKEKNNVIVKTLKEATQKYCSKGNLRTSKISANTKSLIKERREMGEKNSKEFRKINKEISKEFNQRFCLQFGNGLPSYFSVLCTIIFKYVKSTIVPKLSIRTLSLDYICT</sequence>
<accession>A0AAN7PJH3</accession>
<comment type="caution">
    <text evidence="1">The sequence shown here is derived from an EMBL/GenBank/DDBJ whole genome shotgun (WGS) entry which is preliminary data.</text>
</comment>
<dbReference type="Proteomes" id="UP001353858">
    <property type="component" value="Unassembled WGS sequence"/>
</dbReference>
<keyword evidence="2" id="KW-1185">Reference proteome</keyword>
<organism evidence="1 2">
    <name type="scientific">Aquatica leii</name>
    <dbReference type="NCBI Taxonomy" id="1421715"/>
    <lineage>
        <taxon>Eukaryota</taxon>
        <taxon>Metazoa</taxon>
        <taxon>Ecdysozoa</taxon>
        <taxon>Arthropoda</taxon>
        <taxon>Hexapoda</taxon>
        <taxon>Insecta</taxon>
        <taxon>Pterygota</taxon>
        <taxon>Neoptera</taxon>
        <taxon>Endopterygota</taxon>
        <taxon>Coleoptera</taxon>
        <taxon>Polyphaga</taxon>
        <taxon>Elateriformia</taxon>
        <taxon>Elateroidea</taxon>
        <taxon>Lampyridae</taxon>
        <taxon>Luciolinae</taxon>
        <taxon>Aquatica</taxon>
    </lineage>
</organism>
<evidence type="ECO:0000313" key="1">
    <source>
        <dbReference type="EMBL" id="KAK4881871.1"/>
    </source>
</evidence>